<sequence>MQSRSSHEVPSLFYKADKNPKEGLRYQTDQFALGKRTVNHRSSYDRGQAHAASQD</sequence>
<evidence type="ECO:0000256" key="1">
    <source>
        <dbReference type="SAM" id="MobiDB-lite"/>
    </source>
</evidence>
<accession>A0A9P0MCB0</accession>
<feature type="compositionally biased region" description="Basic and acidic residues" evidence="1">
    <location>
        <begin position="15"/>
        <end position="24"/>
    </location>
</feature>
<reference evidence="2" key="1">
    <citation type="submission" date="2022-03" db="EMBL/GenBank/DDBJ databases">
        <authorList>
            <person name="Sayadi A."/>
        </authorList>
    </citation>
    <scope>NUCLEOTIDE SEQUENCE</scope>
</reference>
<dbReference type="EMBL" id="CAKOFQ010008357">
    <property type="protein sequence ID" value="CAH2013657.1"/>
    <property type="molecule type" value="Genomic_DNA"/>
</dbReference>
<name>A0A9P0MCB0_ACAOB</name>
<evidence type="ECO:0000313" key="3">
    <source>
        <dbReference type="Proteomes" id="UP001152888"/>
    </source>
</evidence>
<dbReference type="AlphaFoldDB" id="A0A9P0MCB0"/>
<proteinExistence type="predicted"/>
<gene>
    <name evidence="2" type="ORF">ACAOBT_LOCUS33600</name>
</gene>
<dbReference type="Proteomes" id="UP001152888">
    <property type="component" value="Unassembled WGS sequence"/>
</dbReference>
<evidence type="ECO:0000313" key="2">
    <source>
        <dbReference type="EMBL" id="CAH2013657.1"/>
    </source>
</evidence>
<keyword evidence="3" id="KW-1185">Reference proteome</keyword>
<feature type="region of interest" description="Disordered" evidence="1">
    <location>
        <begin position="1"/>
        <end position="55"/>
    </location>
</feature>
<comment type="caution">
    <text evidence="2">The sequence shown here is derived from an EMBL/GenBank/DDBJ whole genome shotgun (WGS) entry which is preliminary data.</text>
</comment>
<organism evidence="2 3">
    <name type="scientific">Acanthoscelides obtectus</name>
    <name type="common">Bean weevil</name>
    <name type="synonym">Bruchus obtectus</name>
    <dbReference type="NCBI Taxonomy" id="200917"/>
    <lineage>
        <taxon>Eukaryota</taxon>
        <taxon>Metazoa</taxon>
        <taxon>Ecdysozoa</taxon>
        <taxon>Arthropoda</taxon>
        <taxon>Hexapoda</taxon>
        <taxon>Insecta</taxon>
        <taxon>Pterygota</taxon>
        <taxon>Neoptera</taxon>
        <taxon>Endopterygota</taxon>
        <taxon>Coleoptera</taxon>
        <taxon>Polyphaga</taxon>
        <taxon>Cucujiformia</taxon>
        <taxon>Chrysomeloidea</taxon>
        <taxon>Chrysomelidae</taxon>
        <taxon>Bruchinae</taxon>
        <taxon>Bruchini</taxon>
        <taxon>Acanthoscelides</taxon>
    </lineage>
</organism>
<protein>
    <submittedName>
        <fullName evidence="2">Uncharacterized protein</fullName>
    </submittedName>
</protein>